<sequence length="188" mass="20415">MHVHLLERGRVLQLEIADITVQEVDAIVNPANAYLRHGGGVAGALVRAGGREIQLESDALVKRDGPLEVSGVAVTDSGTLKAGKIIHVLGPQLGEKKIEEKLYDSFMNVYKKAGSMGIVTLAMPAISTGIFGVSVRICAKKFFQATVDYFKNYPSSSLKLIKMCLINSKTYSEFLSISFDYFSSKQGL</sequence>
<proteinExistence type="predicted"/>
<keyword evidence="1" id="KW-0328">Glycosyltransferase</keyword>
<reference evidence="5 6" key="1">
    <citation type="submission" date="2017-01" db="EMBL/GenBank/DDBJ databases">
        <authorList>
            <person name="Erauso G."/>
        </authorList>
    </citation>
    <scope>NUCLEOTIDE SEQUENCE [LARGE SCALE GENOMIC DNA]</scope>
    <source>
        <strain evidence="5">MESINF1</strain>
    </source>
</reference>
<keyword evidence="3" id="KW-0520">NAD</keyword>
<keyword evidence="6" id="KW-1185">Reference proteome</keyword>
<dbReference type="PANTHER" id="PTHR14453">
    <property type="entry name" value="PARP/ZINC FINGER CCCH TYPE DOMAIN CONTAINING PROTEIN"/>
    <property type="match status" value="1"/>
</dbReference>
<gene>
    <name evidence="5" type="ORF">MESINF_2606</name>
</gene>
<dbReference type="InterPro" id="IPR043472">
    <property type="entry name" value="Macro_dom-like"/>
</dbReference>
<accession>A0A7Z7LHK8</accession>
<dbReference type="GO" id="GO:0005737">
    <property type="term" value="C:cytoplasm"/>
    <property type="evidence" value="ECO:0007669"/>
    <property type="project" value="TreeGrafter"/>
</dbReference>
<dbReference type="GO" id="GO:0010629">
    <property type="term" value="P:negative regulation of gene expression"/>
    <property type="evidence" value="ECO:0007669"/>
    <property type="project" value="TreeGrafter"/>
</dbReference>
<keyword evidence="2" id="KW-0808">Transferase</keyword>
<dbReference type="Gene3D" id="3.40.220.10">
    <property type="entry name" value="Leucine Aminopeptidase, subunit E, domain 1"/>
    <property type="match status" value="1"/>
</dbReference>
<evidence type="ECO:0000313" key="5">
    <source>
        <dbReference type="EMBL" id="SSC14046.1"/>
    </source>
</evidence>
<dbReference type="GO" id="GO:0003714">
    <property type="term" value="F:transcription corepressor activity"/>
    <property type="evidence" value="ECO:0007669"/>
    <property type="project" value="TreeGrafter"/>
</dbReference>
<dbReference type="GO" id="GO:0070212">
    <property type="term" value="P:protein poly-ADP-ribosylation"/>
    <property type="evidence" value="ECO:0007669"/>
    <property type="project" value="TreeGrafter"/>
</dbReference>
<dbReference type="GO" id="GO:1990404">
    <property type="term" value="F:NAD+-protein mono-ADP-ribosyltransferase activity"/>
    <property type="evidence" value="ECO:0007669"/>
    <property type="project" value="TreeGrafter"/>
</dbReference>
<dbReference type="RefSeq" id="WP_231936769.1">
    <property type="nucleotide sequence ID" value="NZ_LS974202.1"/>
</dbReference>
<dbReference type="GO" id="GO:0003950">
    <property type="term" value="F:NAD+ poly-ADP-ribosyltransferase activity"/>
    <property type="evidence" value="ECO:0007669"/>
    <property type="project" value="TreeGrafter"/>
</dbReference>
<protein>
    <recommendedName>
        <fullName evidence="4">Macro domain-containing protein</fullName>
    </recommendedName>
</protein>
<dbReference type="Pfam" id="PF01661">
    <property type="entry name" value="Macro"/>
    <property type="match status" value="1"/>
</dbReference>
<dbReference type="SMART" id="SM00506">
    <property type="entry name" value="A1pp"/>
    <property type="match status" value="1"/>
</dbReference>
<dbReference type="InterPro" id="IPR002589">
    <property type="entry name" value="Macro_dom"/>
</dbReference>
<dbReference type="AlphaFoldDB" id="A0A7Z7LHK8"/>
<dbReference type="SUPFAM" id="SSF52949">
    <property type="entry name" value="Macro domain-like"/>
    <property type="match status" value="1"/>
</dbReference>
<dbReference type="EMBL" id="LS974202">
    <property type="protein sequence ID" value="SSC14046.1"/>
    <property type="molecule type" value="Genomic_DNA"/>
</dbReference>
<dbReference type="CDD" id="cd02907">
    <property type="entry name" value="Macro_Af1521_BAL-like"/>
    <property type="match status" value="1"/>
</dbReference>
<evidence type="ECO:0000259" key="4">
    <source>
        <dbReference type="PROSITE" id="PS51154"/>
    </source>
</evidence>
<dbReference type="InterPro" id="IPR052056">
    <property type="entry name" value="Mono-ARTD/PARP"/>
</dbReference>
<dbReference type="KEGG" id="minf:MESINF_2606"/>
<dbReference type="PROSITE" id="PS51154">
    <property type="entry name" value="MACRO"/>
    <property type="match status" value="1"/>
</dbReference>
<feature type="domain" description="Macro" evidence="4">
    <location>
        <begin position="1"/>
        <end position="182"/>
    </location>
</feature>
<organism evidence="5 6">
    <name type="scientific">Mesotoga infera</name>
    <dbReference type="NCBI Taxonomy" id="1236046"/>
    <lineage>
        <taxon>Bacteria</taxon>
        <taxon>Thermotogati</taxon>
        <taxon>Thermotogota</taxon>
        <taxon>Thermotogae</taxon>
        <taxon>Kosmotogales</taxon>
        <taxon>Kosmotogaceae</taxon>
        <taxon>Mesotoga</taxon>
    </lineage>
</organism>
<evidence type="ECO:0000313" key="6">
    <source>
        <dbReference type="Proteomes" id="UP000250796"/>
    </source>
</evidence>
<evidence type="ECO:0000256" key="3">
    <source>
        <dbReference type="ARBA" id="ARBA00023027"/>
    </source>
</evidence>
<evidence type="ECO:0000256" key="2">
    <source>
        <dbReference type="ARBA" id="ARBA00022679"/>
    </source>
</evidence>
<dbReference type="Proteomes" id="UP000250796">
    <property type="component" value="Chromosome MESINF"/>
</dbReference>
<evidence type="ECO:0000256" key="1">
    <source>
        <dbReference type="ARBA" id="ARBA00022676"/>
    </source>
</evidence>
<dbReference type="PANTHER" id="PTHR14453:SF67">
    <property type="entry name" value="POLY [ADP-RIBOSE] POLYMERASE"/>
    <property type="match status" value="1"/>
</dbReference>
<name>A0A7Z7LHK8_9BACT</name>